<dbReference type="AlphaFoldDB" id="A0A5N5WRH9"/>
<proteinExistence type="predicted"/>
<accession>A0A5N5WRH9</accession>
<name>A0A5N5WRH9_9EURO</name>
<keyword evidence="3" id="KW-1185">Reference proteome</keyword>
<feature type="transmembrane region" description="Helical" evidence="1">
    <location>
        <begin position="34"/>
        <end position="55"/>
    </location>
</feature>
<dbReference type="Proteomes" id="UP000326565">
    <property type="component" value="Unassembled WGS sequence"/>
</dbReference>
<evidence type="ECO:0000313" key="2">
    <source>
        <dbReference type="EMBL" id="KAB8071178.1"/>
    </source>
</evidence>
<gene>
    <name evidence="2" type="ORF">BDV29DRAFT_159728</name>
</gene>
<organism evidence="2 3">
    <name type="scientific">Aspergillus leporis</name>
    <dbReference type="NCBI Taxonomy" id="41062"/>
    <lineage>
        <taxon>Eukaryota</taxon>
        <taxon>Fungi</taxon>
        <taxon>Dikarya</taxon>
        <taxon>Ascomycota</taxon>
        <taxon>Pezizomycotina</taxon>
        <taxon>Eurotiomycetes</taxon>
        <taxon>Eurotiomycetidae</taxon>
        <taxon>Eurotiales</taxon>
        <taxon>Aspergillaceae</taxon>
        <taxon>Aspergillus</taxon>
        <taxon>Aspergillus subgen. Circumdati</taxon>
    </lineage>
</organism>
<keyword evidence="1" id="KW-0472">Membrane</keyword>
<dbReference type="EMBL" id="ML732280">
    <property type="protein sequence ID" value="KAB8071178.1"/>
    <property type="molecule type" value="Genomic_DNA"/>
</dbReference>
<reference evidence="2 3" key="1">
    <citation type="submission" date="2019-04" db="EMBL/GenBank/DDBJ databases">
        <title>Friends and foes A comparative genomics study of 23 Aspergillus species from section Flavi.</title>
        <authorList>
            <consortium name="DOE Joint Genome Institute"/>
            <person name="Kjaerbolling I."/>
            <person name="Vesth T."/>
            <person name="Frisvad J.C."/>
            <person name="Nybo J.L."/>
            <person name="Theobald S."/>
            <person name="Kildgaard S."/>
            <person name="Isbrandt T."/>
            <person name="Kuo A."/>
            <person name="Sato A."/>
            <person name="Lyhne E.K."/>
            <person name="Kogle M.E."/>
            <person name="Wiebenga A."/>
            <person name="Kun R.S."/>
            <person name="Lubbers R.J."/>
            <person name="Makela M.R."/>
            <person name="Barry K."/>
            <person name="Chovatia M."/>
            <person name="Clum A."/>
            <person name="Daum C."/>
            <person name="Haridas S."/>
            <person name="He G."/>
            <person name="LaButti K."/>
            <person name="Lipzen A."/>
            <person name="Mondo S."/>
            <person name="Riley R."/>
            <person name="Salamov A."/>
            <person name="Simmons B.A."/>
            <person name="Magnuson J.K."/>
            <person name="Henrissat B."/>
            <person name="Mortensen U.H."/>
            <person name="Larsen T.O."/>
            <person name="Devries R.P."/>
            <person name="Grigoriev I.V."/>
            <person name="Machida M."/>
            <person name="Baker S.E."/>
            <person name="Andersen M.R."/>
        </authorList>
    </citation>
    <scope>NUCLEOTIDE SEQUENCE [LARGE SCALE GENOMIC DNA]</scope>
    <source>
        <strain evidence="2 3">CBS 151.66</strain>
    </source>
</reference>
<keyword evidence="1" id="KW-0812">Transmembrane</keyword>
<evidence type="ECO:0000256" key="1">
    <source>
        <dbReference type="SAM" id="Phobius"/>
    </source>
</evidence>
<evidence type="ECO:0000313" key="3">
    <source>
        <dbReference type="Proteomes" id="UP000326565"/>
    </source>
</evidence>
<sequence length="188" mass="21025">MTTPAEQTEQMFFYGEAIDQEPVSALALLGYADLTAGSAVIFEVVTIAVFVFTYWKDLCPWSSAMLKALIKAIYAVVTSDGVGKQIVNKCIGRLILAIIDLHIPLICPLEGIIRVPISLLCGFLLYTSLWFPAYWQVSGLLNAMISSNQKRSLYCMDDYRLSEDEVRLKGTEAHRSLQEKYCLGERRG</sequence>
<keyword evidence="1" id="KW-1133">Transmembrane helix</keyword>
<feature type="transmembrane region" description="Helical" evidence="1">
    <location>
        <begin position="123"/>
        <end position="145"/>
    </location>
</feature>
<protein>
    <submittedName>
        <fullName evidence="2">Uncharacterized protein</fullName>
    </submittedName>
</protein>
<feature type="transmembrane region" description="Helical" evidence="1">
    <location>
        <begin position="94"/>
        <end position="117"/>
    </location>
</feature>
<dbReference type="OrthoDB" id="4510215at2759"/>